<dbReference type="InterPro" id="IPR055713">
    <property type="entry name" value="DUF7289"/>
</dbReference>
<accession>L9W2W9</accession>
<evidence type="ECO:0000313" key="3">
    <source>
        <dbReference type="EMBL" id="ELY43626.1"/>
    </source>
</evidence>
<organism evidence="3 4">
    <name type="scientific">Natronorubrum bangense JCM 10635</name>
    <dbReference type="NCBI Taxonomy" id="1227500"/>
    <lineage>
        <taxon>Archaea</taxon>
        <taxon>Methanobacteriati</taxon>
        <taxon>Methanobacteriota</taxon>
        <taxon>Stenosarchaea group</taxon>
        <taxon>Halobacteria</taxon>
        <taxon>Halobacteriales</taxon>
        <taxon>Natrialbaceae</taxon>
        <taxon>Natronorubrum</taxon>
    </lineage>
</organism>
<dbReference type="PATRIC" id="fig|1227500.6.peg.3700"/>
<feature type="domain" description="DUF7305" evidence="2">
    <location>
        <begin position="277"/>
        <end position="490"/>
    </location>
</feature>
<keyword evidence="1" id="KW-1133">Transmembrane helix</keyword>
<protein>
    <recommendedName>
        <fullName evidence="2">DUF7305 domain-containing protein</fullName>
    </recommendedName>
</protein>
<keyword evidence="1" id="KW-0472">Membrane</keyword>
<sequence>MVTIETEYMSVPRGTETTMLSGRAQSTLIGIVLLIGMVAIGSLGIFLVASDMLTDVEQESEHDRVENSFVELSQQMETASSDDDVSRSMDIDAGEDGAVVMSNTGNLTIEGGDVNKTIPIGAIEYTGDDGTKIAYQAGGVFRETGNETRVVSAPPINYDADSEALSFPIIKTRDEAQLDSGNIHVSHHKTNPLQEASLVENDTVTIEVESEYYRGWEAYFKQQGGATTVQNVEVHDDNRGTVTAEFGYIEGEAVFDSGITVSEPPGEDGNVDINETDFKVRHHSMQELDDVIDDLVDDKNSSEYWVSSDKPWSIDGGETLTHTDSPNGTYFADNIDIDGDYSQIDVSHGNVTIILDGSIEIDGNNNYDDEEGLLVNGTEGNDHVVRLYLTENISVEGGGVGPSTVGEDLDAERFQVYGTSETSFKMTGGGFEGLIYAPSNNYSGTDDGRCSWQQACLHSNPSYYGGLYVSSVYYQGGNEVNFEYDESLEDAEIDIYPDGYTLPPQLTYLNVAEHKVDVEGN</sequence>
<dbReference type="AlphaFoldDB" id="L9W2W9"/>
<comment type="caution">
    <text evidence="3">The sequence shown here is derived from an EMBL/GenBank/DDBJ whole genome shotgun (WGS) entry which is preliminary data.</text>
</comment>
<proteinExistence type="predicted"/>
<keyword evidence="4" id="KW-1185">Reference proteome</keyword>
<dbReference type="Pfam" id="PF23981">
    <property type="entry name" value="DUF7305"/>
    <property type="match status" value="1"/>
</dbReference>
<evidence type="ECO:0000259" key="2">
    <source>
        <dbReference type="Pfam" id="PF23981"/>
    </source>
</evidence>
<reference evidence="3 4" key="1">
    <citation type="journal article" date="2014" name="PLoS Genet.">
        <title>Phylogenetically driven sequencing of extremely halophilic archaea reveals strategies for static and dynamic osmo-response.</title>
        <authorList>
            <person name="Becker E.A."/>
            <person name="Seitzer P.M."/>
            <person name="Tritt A."/>
            <person name="Larsen D."/>
            <person name="Krusor M."/>
            <person name="Yao A.I."/>
            <person name="Wu D."/>
            <person name="Madern D."/>
            <person name="Eisen J.A."/>
            <person name="Darling A.E."/>
            <person name="Facciotti M.T."/>
        </authorList>
    </citation>
    <scope>NUCLEOTIDE SEQUENCE [LARGE SCALE GENOMIC DNA]</scope>
    <source>
        <strain evidence="3 4">JCM 10635</strain>
    </source>
</reference>
<evidence type="ECO:0000256" key="1">
    <source>
        <dbReference type="SAM" id="Phobius"/>
    </source>
</evidence>
<name>L9W2W9_9EURY</name>
<keyword evidence="1" id="KW-0812">Transmembrane</keyword>
<dbReference type="Proteomes" id="UP000011690">
    <property type="component" value="Unassembled WGS sequence"/>
</dbReference>
<dbReference type="Pfam" id="PF23960">
    <property type="entry name" value="DUF7289"/>
    <property type="match status" value="1"/>
</dbReference>
<evidence type="ECO:0000313" key="4">
    <source>
        <dbReference type="Proteomes" id="UP000011690"/>
    </source>
</evidence>
<feature type="transmembrane region" description="Helical" evidence="1">
    <location>
        <begin position="28"/>
        <end position="49"/>
    </location>
</feature>
<dbReference type="eggNOG" id="arCOG02911">
    <property type="taxonomic scope" value="Archaea"/>
</dbReference>
<dbReference type="EMBL" id="AOHY01000056">
    <property type="protein sequence ID" value="ELY43626.1"/>
    <property type="molecule type" value="Genomic_DNA"/>
</dbReference>
<gene>
    <name evidence="3" type="ORF">C494_18336</name>
</gene>
<dbReference type="InterPro" id="IPR055729">
    <property type="entry name" value="DUF7305"/>
</dbReference>